<proteinExistence type="predicted"/>
<dbReference type="Pfam" id="PF13911">
    <property type="entry name" value="AhpC-TSA_2"/>
    <property type="match status" value="1"/>
</dbReference>
<comment type="caution">
    <text evidence="1">The sequence shown here is derived from an EMBL/GenBank/DDBJ whole genome shotgun (WGS) entry which is preliminary data.</text>
</comment>
<gene>
    <name evidence="1" type="ORF">NGTWS1702_24030</name>
</gene>
<protein>
    <submittedName>
        <fullName evidence="1">Alkyl hydroperoxide reductase</fullName>
    </submittedName>
</protein>
<dbReference type="Gene3D" id="3.40.30.10">
    <property type="entry name" value="Glutaredoxin"/>
    <property type="match status" value="1"/>
</dbReference>
<sequence>MQVKAGDTIDANELQTLKGGTVAVPDSERLTHLQFRRFAGCPICNVHLQTVIKRHDEITASGIREVVMFHSTPEELAAYVDDMPFDLVPDPDRTLYRRFGVETSLRSVADPRSMAPVFKGLRDRSMSGKLRLSAGMRSANGGHLGMPADILIDTDGTVIDAKYGKHAADQWSVDELLSLAKARR</sequence>
<reference evidence="1 2" key="1">
    <citation type="submission" date="2021-08" db="EMBL/GenBank/DDBJ databases">
        <title>Draft genome sequence of Mycolicibacterium sp. NGTWS1702 strain.</title>
        <authorList>
            <person name="Matsumoto M."/>
            <person name="Tang B.C.C."/>
            <person name="Machida Y."/>
            <person name="Matoyama H."/>
            <person name="Kishihara T."/>
            <person name="Sato S."/>
            <person name="Kondo I."/>
            <person name="Sano M."/>
            <person name="Kato G."/>
        </authorList>
    </citation>
    <scope>NUCLEOTIDE SEQUENCE [LARGE SCALE GENOMIC DNA]</scope>
    <source>
        <strain evidence="1 2">NGTWSNA01</strain>
    </source>
</reference>
<keyword evidence="2" id="KW-1185">Reference proteome</keyword>
<dbReference type="InterPro" id="IPR036249">
    <property type="entry name" value="Thioredoxin-like_sf"/>
</dbReference>
<dbReference type="CDD" id="cd02970">
    <property type="entry name" value="PRX_like2"/>
    <property type="match status" value="1"/>
</dbReference>
<dbReference type="InterPro" id="IPR032801">
    <property type="entry name" value="PXL2A/B/C"/>
</dbReference>
<dbReference type="EMBL" id="BPRH01002515">
    <property type="protein sequence ID" value="GJF17501.1"/>
    <property type="molecule type" value="Genomic_DNA"/>
</dbReference>
<accession>A0ABQ4VCV4</accession>
<dbReference type="Proteomes" id="UP001060504">
    <property type="component" value="Unassembled WGS sequence"/>
</dbReference>
<dbReference type="SUPFAM" id="SSF52833">
    <property type="entry name" value="Thioredoxin-like"/>
    <property type="match status" value="1"/>
</dbReference>
<evidence type="ECO:0000313" key="2">
    <source>
        <dbReference type="Proteomes" id="UP001060504"/>
    </source>
</evidence>
<organism evidence="1 2">
    <name type="scientific">Mycolicibacterium cyprinidarum</name>
    <dbReference type="NCBI Taxonomy" id="2860311"/>
    <lineage>
        <taxon>Bacteria</taxon>
        <taxon>Bacillati</taxon>
        <taxon>Actinomycetota</taxon>
        <taxon>Actinomycetes</taxon>
        <taxon>Mycobacteriales</taxon>
        <taxon>Mycobacteriaceae</taxon>
        <taxon>Mycolicibacterium</taxon>
    </lineage>
</organism>
<evidence type="ECO:0000313" key="1">
    <source>
        <dbReference type="EMBL" id="GJF17501.1"/>
    </source>
</evidence>
<name>A0ABQ4VCV4_9MYCO</name>